<dbReference type="EMBL" id="JBEPMP010000001">
    <property type="protein sequence ID" value="MET3729009.1"/>
    <property type="molecule type" value="Genomic_DNA"/>
</dbReference>
<evidence type="ECO:0000256" key="2">
    <source>
        <dbReference type="ARBA" id="ARBA00022598"/>
    </source>
</evidence>
<dbReference type="Pfam" id="PF01068">
    <property type="entry name" value="DNA_ligase_A_M"/>
    <property type="match status" value="1"/>
</dbReference>
<protein>
    <submittedName>
        <fullName evidence="5">DNA ligase D-like protein (Predicted ligase)</fullName>
    </submittedName>
</protein>
<dbReference type="PROSITE" id="PS50160">
    <property type="entry name" value="DNA_LIGASE_A3"/>
    <property type="match status" value="1"/>
</dbReference>
<dbReference type="PANTHER" id="PTHR45674:SF4">
    <property type="entry name" value="DNA LIGASE 1"/>
    <property type="match status" value="1"/>
</dbReference>
<dbReference type="Gene3D" id="3.30.470.30">
    <property type="entry name" value="DNA ligase/mRNA capping enzyme"/>
    <property type="match status" value="1"/>
</dbReference>
<evidence type="ECO:0000256" key="1">
    <source>
        <dbReference type="ARBA" id="ARBA00007572"/>
    </source>
</evidence>
<dbReference type="Proteomes" id="UP001549097">
    <property type="component" value="Unassembled WGS sequence"/>
</dbReference>
<sequence>MIQHFLKPMLPSLSNELPEENHWVYEIKYDGFRCLLFWDHANVIMTSRNGHPFHTIFPEVVDHLKTLENNVKHLFPILLDGELCILENENKANFELIQKRGRLKQPDKIEQASRQYPSSYCAFDLLAIEGEYIHRHSFLDRKEKLQNLLQLTGVQTNKISTDSRLNFINFTSRSSEIRNRVQIDKSEGIVAKKLSSKWNPGIRTNEWIKVKNLKFHPFILLGYDTENGFFHVGVIKDHSVQFVGLFSHGISPQEKEALIQIIKKNIASRNGSLFLIEPSICVELSYLELYKNQLRQPRFVSFRFDTNWEECTWESLQKNK</sequence>
<dbReference type="SUPFAM" id="SSF56091">
    <property type="entry name" value="DNA ligase/mRNA capping enzyme, catalytic domain"/>
    <property type="match status" value="1"/>
</dbReference>
<evidence type="ECO:0000313" key="6">
    <source>
        <dbReference type="Proteomes" id="UP001549097"/>
    </source>
</evidence>
<reference evidence="5 6" key="1">
    <citation type="submission" date="2024-06" db="EMBL/GenBank/DDBJ databases">
        <title>Genomic Encyclopedia of Type Strains, Phase IV (KMG-IV): sequencing the most valuable type-strain genomes for metagenomic binning, comparative biology and taxonomic classification.</title>
        <authorList>
            <person name="Goeker M."/>
        </authorList>
    </citation>
    <scope>NUCLEOTIDE SEQUENCE [LARGE SCALE GENOMIC DNA]</scope>
    <source>
        <strain evidence="5 6">DSM 100124</strain>
    </source>
</reference>
<dbReference type="PANTHER" id="PTHR45674">
    <property type="entry name" value="DNA LIGASE 1/3 FAMILY MEMBER"/>
    <property type="match status" value="1"/>
</dbReference>
<comment type="similarity">
    <text evidence="1">Belongs to the ATP-dependent DNA ligase family.</text>
</comment>
<evidence type="ECO:0000256" key="3">
    <source>
        <dbReference type="ARBA" id="ARBA00034003"/>
    </source>
</evidence>
<evidence type="ECO:0000313" key="5">
    <source>
        <dbReference type="EMBL" id="MET3729009.1"/>
    </source>
</evidence>
<organism evidence="5 6">
    <name type="scientific">Fictibacillus halophilus</name>
    <dbReference type="NCBI Taxonomy" id="1610490"/>
    <lineage>
        <taxon>Bacteria</taxon>
        <taxon>Bacillati</taxon>
        <taxon>Bacillota</taxon>
        <taxon>Bacilli</taxon>
        <taxon>Bacillales</taxon>
        <taxon>Fictibacillaceae</taxon>
        <taxon>Fictibacillus</taxon>
    </lineage>
</organism>
<dbReference type="InterPro" id="IPR016059">
    <property type="entry name" value="DNA_ligase_ATP-dep_CS"/>
</dbReference>
<name>A0ABV2LLM4_9BACL</name>
<dbReference type="RefSeq" id="WP_233096404.1">
    <property type="nucleotide sequence ID" value="NZ_JAEACF010000001.1"/>
</dbReference>
<dbReference type="InterPro" id="IPR050191">
    <property type="entry name" value="ATP-dep_DNA_ligase"/>
</dbReference>
<feature type="domain" description="ATP-dependent DNA ligase family profile" evidence="4">
    <location>
        <begin position="111"/>
        <end position="211"/>
    </location>
</feature>
<dbReference type="Gene3D" id="2.40.50.140">
    <property type="entry name" value="Nucleic acid-binding proteins"/>
    <property type="match status" value="1"/>
</dbReference>
<keyword evidence="6" id="KW-1185">Reference proteome</keyword>
<keyword evidence="2" id="KW-0436">Ligase</keyword>
<dbReference type="SUPFAM" id="SSF50249">
    <property type="entry name" value="Nucleic acid-binding proteins"/>
    <property type="match status" value="1"/>
</dbReference>
<proteinExistence type="inferred from homology"/>
<gene>
    <name evidence="5" type="ORF">ABID52_002590</name>
</gene>
<dbReference type="InterPro" id="IPR012340">
    <property type="entry name" value="NA-bd_OB-fold"/>
</dbReference>
<dbReference type="PROSITE" id="PS00333">
    <property type="entry name" value="DNA_LIGASE_A2"/>
    <property type="match status" value="1"/>
</dbReference>
<comment type="catalytic activity">
    <reaction evidence="3">
        <text>ATP + (deoxyribonucleotide)n-3'-hydroxyl + 5'-phospho-(deoxyribonucleotide)m = (deoxyribonucleotide)n+m + AMP + diphosphate.</text>
        <dbReference type="EC" id="6.5.1.1"/>
    </reaction>
</comment>
<evidence type="ECO:0000259" key="4">
    <source>
        <dbReference type="PROSITE" id="PS50160"/>
    </source>
</evidence>
<dbReference type="InterPro" id="IPR012310">
    <property type="entry name" value="DNA_ligase_ATP-dep_cent"/>
</dbReference>
<accession>A0ABV2LLM4</accession>
<comment type="caution">
    <text evidence="5">The sequence shown here is derived from an EMBL/GenBank/DDBJ whole genome shotgun (WGS) entry which is preliminary data.</text>
</comment>